<protein>
    <submittedName>
        <fullName evidence="1">Uncharacterized protein</fullName>
    </submittedName>
</protein>
<reference evidence="1" key="1">
    <citation type="submission" date="2020-05" db="EMBL/GenBank/DDBJ databases">
        <authorList>
            <person name="Chiriac C."/>
            <person name="Salcher M."/>
            <person name="Ghai R."/>
            <person name="Kavagutti S V."/>
        </authorList>
    </citation>
    <scope>NUCLEOTIDE SEQUENCE</scope>
</reference>
<dbReference type="EMBL" id="LR798465">
    <property type="protein sequence ID" value="CAB5238768.1"/>
    <property type="molecule type" value="Genomic_DNA"/>
</dbReference>
<organism evidence="1">
    <name type="scientific">uncultured Caudovirales phage</name>
    <dbReference type="NCBI Taxonomy" id="2100421"/>
    <lineage>
        <taxon>Viruses</taxon>
        <taxon>Duplodnaviria</taxon>
        <taxon>Heunggongvirae</taxon>
        <taxon>Uroviricota</taxon>
        <taxon>Caudoviricetes</taxon>
        <taxon>Peduoviridae</taxon>
        <taxon>Maltschvirus</taxon>
        <taxon>Maltschvirus maltsch</taxon>
    </lineage>
</organism>
<name>A0A6J7XQI5_9CAUD</name>
<proteinExistence type="predicted"/>
<gene>
    <name evidence="1" type="ORF">UFOVP751_10</name>
</gene>
<evidence type="ECO:0000313" key="1">
    <source>
        <dbReference type="EMBL" id="CAB5238768.1"/>
    </source>
</evidence>
<sequence>MSKGGGSQTVTSQIDPAIREAYLANLEQAQGVAAALPTREFAGVTPLYEAGERQLTNLGLTPFDPNEIAAFQNPYEQQVVQQSLNDIEQQRQMAQAQEAQRATAARAFGGSRQGVAQSLTNEAALQQAARTSALLRQQGFGQAAQLAQQARQIGRQGAMDVIGLGGARQQLEQQRLDALRNIGIERLGISQGALSGQLPNLGMTQTSPLYRNTGSSLLGGALAGSQIGKGIEGLGAGYGAGIGALLGLLG</sequence>
<accession>A0A6J7XQI5</accession>